<dbReference type="EMBL" id="CACRXK020002368">
    <property type="protein sequence ID" value="CAB3993987.1"/>
    <property type="molecule type" value="Genomic_DNA"/>
</dbReference>
<dbReference type="SUPFAM" id="SSF56672">
    <property type="entry name" value="DNA/RNA polymerases"/>
    <property type="match status" value="1"/>
</dbReference>
<dbReference type="PANTHER" id="PTHR47331:SF6">
    <property type="entry name" value="DOUBLECORTIN DOMAIN-CONTAINING PROTEIN"/>
    <property type="match status" value="1"/>
</dbReference>
<reference evidence="1" key="1">
    <citation type="submission" date="2020-04" db="EMBL/GenBank/DDBJ databases">
        <authorList>
            <person name="Alioto T."/>
            <person name="Alioto T."/>
            <person name="Gomez Garrido J."/>
        </authorList>
    </citation>
    <scope>NUCLEOTIDE SEQUENCE</scope>
    <source>
        <strain evidence="1">A484AB</strain>
    </source>
</reference>
<gene>
    <name evidence="1" type="ORF">PACLA_8A060771</name>
</gene>
<evidence type="ECO:0000313" key="1">
    <source>
        <dbReference type="EMBL" id="CAB3993987.1"/>
    </source>
</evidence>
<organism evidence="1 2">
    <name type="scientific">Paramuricea clavata</name>
    <name type="common">Red gorgonian</name>
    <name type="synonym">Violescent sea-whip</name>
    <dbReference type="NCBI Taxonomy" id="317549"/>
    <lineage>
        <taxon>Eukaryota</taxon>
        <taxon>Metazoa</taxon>
        <taxon>Cnidaria</taxon>
        <taxon>Anthozoa</taxon>
        <taxon>Octocorallia</taxon>
        <taxon>Malacalcyonacea</taxon>
        <taxon>Plexauridae</taxon>
        <taxon>Paramuricea</taxon>
    </lineage>
</organism>
<protein>
    <submittedName>
        <fullName evidence="1">Uncharacterized protein</fullName>
    </submittedName>
</protein>
<keyword evidence="2" id="KW-1185">Reference proteome</keyword>
<accession>A0A7D9HZN2</accession>
<comment type="caution">
    <text evidence="1">The sequence shown here is derived from an EMBL/GenBank/DDBJ whole genome shotgun (WGS) entry which is preliminary data.</text>
</comment>
<evidence type="ECO:0000313" key="2">
    <source>
        <dbReference type="Proteomes" id="UP001152795"/>
    </source>
</evidence>
<proteinExistence type="predicted"/>
<dbReference type="AlphaFoldDB" id="A0A7D9HZN2"/>
<dbReference type="InterPro" id="IPR043502">
    <property type="entry name" value="DNA/RNA_pol_sf"/>
</dbReference>
<sequence length="411" mass="47306">MDYLPGLAYLNYPNALRPIFSNLPESICANWNKYVVEHLLRSYTAYLTSKCKAKVRCSKCNSDRHLMLLHKYLLSTCSASKEVKFSRLVSGLQVKSLNGNCEDLPTVIECNNIPKDKREIPTPELAKQYNHLRDIANDIPPIHPDAEIQLLMSLTRSFQRKPQLEEDHFKFMANLFQRGHAQAVEASPPLKDATYTSKPVFQGKSLNRELLSGPDLLNNLLGILIRFRRKEIGVMCDIEQLFHAFYVYPLHRDLMRFLWYKDNDQENEIVDYKMTVHIFGNTSSPAVATFGLRRTADEGKEEFGDAANKFVLDDFYVDDGIISCDTVGETLQLITITRDMLHTVNLRLHKIASNSPEVMKLLSPQDKVENPRNLDPSYDPLPQQRLLDVVWNIEKDALCFYQRNHSHVEVF</sequence>
<dbReference type="PANTHER" id="PTHR47331">
    <property type="entry name" value="PHD-TYPE DOMAIN-CONTAINING PROTEIN"/>
    <property type="match status" value="1"/>
</dbReference>
<name>A0A7D9HZN2_PARCT</name>
<dbReference type="Proteomes" id="UP001152795">
    <property type="component" value="Unassembled WGS sequence"/>
</dbReference>